<feature type="signal peptide" evidence="1">
    <location>
        <begin position="1"/>
        <end position="24"/>
    </location>
</feature>
<feature type="domain" description="Phytocyanin" evidence="2">
    <location>
        <begin position="54"/>
        <end position="175"/>
    </location>
</feature>
<reference evidence="4" key="1">
    <citation type="journal article" date="2024" name="IScience">
        <title>Strigolactones Initiate the Formation of Haustorium-like Structures in Castilleja.</title>
        <authorList>
            <person name="Buerger M."/>
            <person name="Peterson D."/>
            <person name="Chory J."/>
        </authorList>
    </citation>
    <scope>NUCLEOTIDE SEQUENCE [LARGE SCALE GENOMIC DNA]</scope>
</reference>
<proteinExistence type="predicted"/>
<dbReference type="EMBL" id="JAVIJP010000027">
    <property type="protein sequence ID" value="KAL3636219.1"/>
    <property type="molecule type" value="Genomic_DNA"/>
</dbReference>
<dbReference type="PANTHER" id="PTHR34052">
    <property type="entry name" value="GLYCINE-RICH PROTEIN-LIKE"/>
    <property type="match status" value="1"/>
</dbReference>
<protein>
    <recommendedName>
        <fullName evidence="2">Phytocyanin domain-containing protein</fullName>
    </recommendedName>
</protein>
<comment type="caution">
    <text evidence="3">The sequence shown here is derived from an EMBL/GenBank/DDBJ whole genome shotgun (WGS) entry which is preliminary data.</text>
</comment>
<dbReference type="AlphaFoldDB" id="A0ABD3D4R7"/>
<dbReference type="SUPFAM" id="SSF49503">
    <property type="entry name" value="Cupredoxins"/>
    <property type="match status" value="1"/>
</dbReference>
<evidence type="ECO:0000313" key="3">
    <source>
        <dbReference type="EMBL" id="KAL3636219.1"/>
    </source>
</evidence>
<dbReference type="Gene3D" id="2.60.40.420">
    <property type="entry name" value="Cupredoxins - blue copper proteins"/>
    <property type="match status" value="1"/>
</dbReference>
<dbReference type="Pfam" id="PF02298">
    <property type="entry name" value="Cu_bind_like"/>
    <property type="match status" value="1"/>
</dbReference>
<evidence type="ECO:0000259" key="2">
    <source>
        <dbReference type="PROSITE" id="PS51485"/>
    </source>
</evidence>
<dbReference type="PROSITE" id="PS51485">
    <property type="entry name" value="PHYTOCYANIN"/>
    <property type="match status" value="1"/>
</dbReference>
<evidence type="ECO:0000256" key="1">
    <source>
        <dbReference type="SAM" id="SignalP"/>
    </source>
</evidence>
<dbReference type="PANTHER" id="PTHR34052:SF1">
    <property type="entry name" value="OS06G0216700 PROTEIN"/>
    <property type="match status" value="1"/>
</dbReference>
<feature type="chain" id="PRO_5044822786" description="Phytocyanin domain-containing protein" evidence="1">
    <location>
        <begin position="25"/>
        <end position="177"/>
    </location>
</feature>
<keyword evidence="4" id="KW-1185">Reference proteome</keyword>
<gene>
    <name evidence="3" type="ORF">CASFOL_020766</name>
</gene>
<name>A0ABD3D4R7_9LAMI</name>
<dbReference type="InterPro" id="IPR003245">
    <property type="entry name" value="Phytocyanin_dom"/>
</dbReference>
<accession>A0ABD3D4R7</accession>
<keyword evidence="1" id="KW-0732">Signal</keyword>
<evidence type="ECO:0000313" key="4">
    <source>
        <dbReference type="Proteomes" id="UP001632038"/>
    </source>
</evidence>
<sequence>MATKFAGYLVLALVTASVFYTAMANKNSSCPPCPCTGGGGGGNWGPPMAPHKPQTINVGGSEIWRYGVDYAAWAWNYSMNTHFFVGDTLVFKYFPEYGHNHSVYLLPNIDSYRNCDLTNAKQIGKPGGGANGVEFTLTAKKKPYEDPHFYFSCGEGVNGSHCRDGKMKFIVYPLPHY</sequence>
<organism evidence="3 4">
    <name type="scientific">Castilleja foliolosa</name>
    <dbReference type="NCBI Taxonomy" id="1961234"/>
    <lineage>
        <taxon>Eukaryota</taxon>
        <taxon>Viridiplantae</taxon>
        <taxon>Streptophyta</taxon>
        <taxon>Embryophyta</taxon>
        <taxon>Tracheophyta</taxon>
        <taxon>Spermatophyta</taxon>
        <taxon>Magnoliopsida</taxon>
        <taxon>eudicotyledons</taxon>
        <taxon>Gunneridae</taxon>
        <taxon>Pentapetalae</taxon>
        <taxon>asterids</taxon>
        <taxon>lamiids</taxon>
        <taxon>Lamiales</taxon>
        <taxon>Orobanchaceae</taxon>
        <taxon>Pedicularideae</taxon>
        <taxon>Castillejinae</taxon>
        <taxon>Castilleja</taxon>
    </lineage>
</organism>
<dbReference type="Proteomes" id="UP001632038">
    <property type="component" value="Unassembled WGS sequence"/>
</dbReference>
<dbReference type="InterPro" id="IPR008972">
    <property type="entry name" value="Cupredoxin"/>
</dbReference>